<dbReference type="Proteomes" id="UP001056120">
    <property type="component" value="Linkage Group LG02"/>
</dbReference>
<reference evidence="1 2" key="2">
    <citation type="journal article" date="2022" name="Mol. Ecol. Resour.">
        <title>The genomes of chicory, endive, great burdock and yacon provide insights into Asteraceae paleo-polyploidization history and plant inulin production.</title>
        <authorList>
            <person name="Fan W."/>
            <person name="Wang S."/>
            <person name="Wang H."/>
            <person name="Wang A."/>
            <person name="Jiang F."/>
            <person name="Liu H."/>
            <person name="Zhao H."/>
            <person name="Xu D."/>
            <person name="Zhang Y."/>
        </authorList>
    </citation>
    <scope>NUCLEOTIDE SEQUENCE [LARGE SCALE GENOMIC DNA]</scope>
    <source>
        <strain evidence="2">cv. Yunnan</strain>
        <tissue evidence="1">Leaves</tissue>
    </source>
</reference>
<comment type="caution">
    <text evidence="1">The sequence shown here is derived from an EMBL/GenBank/DDBJ whole genome shotgun (WGS) entry which is preliminary data.</text>
</comment>
<organism evidence="1 2">
    <name type="scientific">Smallanthus sonchifolius</name>
    <dbReference type="NCBI Taxonomy" id="185202"/>
    <lineage>
        <taxon>Eukaryota</taxon>
        <taxon>Viridiplantae</taxon>
        <taxon>Streptophyta</taxon>
        <taxon>Embryophyta</taxon>
        <taxon>Tracheophyta</taxon>
        <taxon>Spermatophyta</taxon>
        <taxon>Magnoliopsida</taxon>
        <taxon>eudicotyledons</taxon>
        <taxon>Gunneridae</taxon>
        <taxon>Pentapetalae</taxon>
        <taxon>asterids</taxon>
        <taxon>campanulids</taxon>
        <taxon>Asterales</taxon>
        <taxon>Asteraceae</taxon>
        <taxon>Asteroideae</taxon>
        <taxon>Heliantheae alliance</taxon>
        <taxon>Millerieae</taxon>
        <taxon>Smallanthus</taxon>
    </lineage>
</organism>
<proteinExistence type="predicted"/>
<keyword evidence="2" id="KW-1185">Reference proteome</keyword>
<sequence length="72" mass="7274">MLPSPSESSISLSIKLSSSGLIGSDPPIRLNSASNSDLVILPSPSASIIGNAYTNSCCTSAEISDDSSDDIS</sequence>
<evidence type="ECO:0000313" key="2">
    <source>
        <dbReference type="Proteomes" id="UP001056120"/>
    </source>
</evidence>
<protein>
    <submittedName>
        <fullName evidence="1">Uncharacterized protein</fullName>
    </submittedName>
</protein>
<reference evidence="2" key="1">
    <citation type="journal article" date="2022" name="Mol. Ecol. Resour.">
        <title>The genomes of chicory, endive, great burdock and yacon provide insights into Asteraceae palaeo-polyploidization history and plant inulin production.</title>
        <authorList>
            <person name="Fan W."/>
            <person name="Wang S."/>
            <person name="Wang H."/>
            <person name="Wang A."/>
            <person name="Jiang F."/>
            <person name="Liu H."/>
            <person name="Zhao H."/>
            <person name="Xu D."/>
            <person name="Zhang Y."/>
        </authorList>
    </citation>
    <scope>NUCLEOTIDE SEQUENCE [LARGE SCALE GENOMIC DNA]</scope>
    <source>
        <strain evidence="2">cv. Yunnan</strain>
    </source>
</reference>
<gene>
    <name evidence="1" type="ORF">L1987_07289</name>
</gene>
<evidence type="ECO:0000313" key="1">
    <source>
        <dbReference type="EMBL" id="KAI3825713.1"/>
    </source>
</evidence>
<dbReference type="EMBL" id="CM042019">
    <property type="protein sequence ID" value="KAI3825713.1"/>
    <property type="molecule type" value="Genomic_DNA"/>
</dbReference>
<name>A0ACB9K0H0_9ASTR</name>
<accession>A0ACB9K0H0</accession>